<feature type="compositionally biased region" description="Polar residues" evidence="1">
    <location>
        <begin position="68"/>
        <end position="80"/>
    </location>
</feature>
<accession>A0A5B7GV20</accession>
<feature type="region of interest" description="Disordered" evidence="1">
    <location>
        <begin position="57"/>
        <end position="80"/>
    </location>
</feature>
<protein>
    <submittedName>
        <fullName evidence="2">Uncharacterized protein</fullName>
    </submittedName>
</protein>
<reference evidence="2 3" key="1">
    <citation type="submission" date="2019-05" db="EMBL/GenBank/DDBJ databases">
        <title>Another draft genome of Portunus trituberculatus and its Hox gene families provides insights of decapod evolution.</title>
        <authorList>
            <person name="Jeong J.-H."/>
            <person name="Song I."/>
            <person name="Kim S."/>
            <person name="Choi T."/>
            <person name="Kim D."/>
            <person name="Ryu S."/>
            <person name="Kim W."/>
        </authorList>
    </citation>
    <scope>NUCLEOTIDE SEQUENCE [LARGE SCALE GENOMIC DNA]</scope>
    <source>
        <tissue evidence="2">Muscle</tissue>
    </source>
</reference>
<organism evidence="2 3">
    <name type="scientific">Portunus trituberculatus</name>
    <name type="common">Swimming crab</name>
    <name type="synonym">Neptunus trituberculatus</name>
    <dbReference type="NCBI Taxonomy" id="210409"/>
    <lineage>
        <taxon>Eukaryota</taxon>
        <taxon>Metazoa</taxon>
        <taxon>Ecdysozoa</taxon>
        <taxon>Arthropoda</taxon>
        <taxon>Crustacea</taxon>
        <taxon>Multicrustacea</taxon>
        <taxon>Malacostraca</taxon>
        <taxon>Eumalacostraca</taxon>
        <taxon>Eucarida</taxon>
        <taxon>Decapoda</taxon>
        <taxon>Pleocyemata</taxon>
        <taxon>Brachyura</taxon>
        <taxon>Eubrachyura</taxon>
        <taxon>Portunoidea</taxon>
        <taxon>Portunidae</taxon>
        <taxon>Portuninae</taxon>
        <taxon>Portunus</taxon>
    </lineage>
</organism>
<dbReference type="EMBL" id="VSRR010018369">
    <property type="protein sequence ID" value="MPC61285.1"/>
    <property type="molecule type" value="Genomic_DNA"/>
</dbReference>
<name>A0A5B7GV20_PORTR</name>
<proteinExistence type="predicted"/>
<comment type="caution">
    <text evidence="2">The sequence shown here is derived from an EMBL/GenBank/DDBJ whole genome shotgun (WGS) entry which is preliminary data.</text>
</comment>
<dbReference type="AlphaFoldDB" id="A0A5B7GV20"/>
<evidence type="ECO:0000313" key="2">
    <source>
        <dbReference type="EMBL" id="MPC61285.1"/>
    </source>
</evidence>
<gene>
    <name evidence="2" type="ORF">E2C01_055353</name>
</gene>
<evidence type="ECO:0000313" key="3">
    <source>
        <dbReference type="Proteomes" id="UP000324222"/>
    </source>
</evidence>
<keyword evidence="3" id="KW-1185">Reference proteome</keyword>
<evidence type="ECO:0000256" key="1">
    <source>
        <dbReference type="SAM" id="MobiDB-lite"/>
    </source>
</evidence>
<dbReference type="Proteomes" id="UP000324222">
    <property type="component" value="Unassembled WGS sequence"/>
</dbReference>
<sequence length="80" mass="8861">MSGVVPVASLLVRPECIMWQKLVACTPDATLNKIRMCRLPDTVPLSRLQQNEPRCRPMVRWGGATPALPSNTTQPRPTHA</sequence>